<organism evidence="1 2">
    <name type="scientific">Trema orientale</name>
    <name type="common">Charcoal tree</name>
    <name type="synonym">Celtis orientalis</name>
    <dbReference type="NCBI Taxonomy" id="63057"/>
    <lineage>
        <taxon>Eukaryota</taxon>
        <taxon>Viridiplantae</taxon>
        <taxon>Streptophyta</taxon>
        <taxon>Embryophyta</taxon>
        <taxon>Tracheophyta</taxon>
        <taxon>Spermatophyta</taxon>
        <taxon>Magnoliopsida</taxon>
        <taxon>eudicotyledons</taxon>
        <taxon>Gunneridae</taxon>
        <taxon>Pentapetalae</taxon>
        <taxon>rosids</taxon>
        <taxon>fabids</taxon>
        <taxon>Rosales</taxon>
        <taxon>Cannabaceae</taxon>
        <taxon>Trema</taxon>
    </lineage>
</organism>
<accession>A0A2P5EJL7</accession>
<evidence type="ECO:0000313" key="1">
    <source>
        <dbReference type="EMBL" id="PON85746.1"/>
    </source>
</evidence>
<gene>
    <name evidence="1" type="ORF">TorRG33x02_184760</name>
</gene>
<reference evidence="2" key="1">
    <citation type="submission" date="2016-06" db="EMBL/GenBank/DDBJ databases">
        <title>Parallel loss of symbiosis genes in relatives of nitrogen-fixing non-legume Parasponia.</title>
        <authorList>
            <person name="Van Velzen R."/>
            <person name="Holmer R."/>
            <person name="Bu F."/>
            <person name="Rutten L."/>
            <person name="Van Zeijl A."/>
            <person name="Liu W."/>
            <person name="Santuari L."/>
            <person name="Cao Q."/>
            <person name="Sharma T."/>
            <person name="Shen D."/>
            <person name="Roswanjaya Y."/>
            <person name="Wardhani T."/>
            <person name="Kalhor M.S."/>
            <person name="Jansen J."/>
            <person name="Van den Hoogen J."/>
            <person name="Gungor B."/>
            <person name="Hartog M."/>
            <person name="Hontelez J."/>
            <person name="Verver J."/>
            <person name="Yang W.-C."/>
            <person name="Schijlen E."/>
            <person name="Repin R."/>
            <person name="Schilthuizen M."/>
            <person name="Schranz E."/>
            <person name="Heidstra R."/>
            <person name="Miyata K."/>
            <person name="Fedorova E."/>
            <person name="Kohlen W."/>
            <person name="Bisseling T."/>
            <person name="Smit S."/>
            <person name="Geurts R."/>
        </authorList>
    </citation>
    <scope>NUCLEOTIDE SEQUENCE [LARGE SCALE GENOMIC DNA]</scope>
    <source>
        <strain evidence="2">cv. RG33-2</strain>
    </source>
</reference>
<dbReference type="Proteomes" id="UP000237000">
    <property type="component" value="Unassembled WGS sequence"/>
</dbReference>
<dbReference type="STRING" id="63057.A0A2P5EJL7"/>
<proteinExistence type="predicted"/>
<sequence>MMLWTRKEKEIAIVTHNRFLSHTLSVFSADWHPSMKTDICSDNLIGFDYSSSTTNYPGKIPRGLDLPSDVADLI</sequence>
<dbReference type="InParanoid" id="A0A2P5EJL7"/>
<keyword evidence="2" id="KW-1185">Reference proteome</keyword>
<protein>
    <recommendedName>
        <fullName evidence="3">Histidine phosphatase superfamily</fullName>
    </recommendedName>
</protein>
<dbReference type="AlphaFoldDB" id="A0A2P5EJL7"/>
<name>A0A2P5EJL7_TREOI</name>
<dbReference type="EMBL" id="JXTC01000143">
    <property type="protein sequence ID" value="PON85746.1"/>
    <property type="molecule type" value="Genomic_DNA"/>
</dbReference>
<evidence type="ECO:0000313" key="2">
    <source>
        <dbReference type="Proteomes" id="UP000237000"/>
    </source>
</evidence>
<comment type="caution">
    <text evidence="1">The sequence shown here is derived from an EMBL/GenBank/DDBJ whole genome shotgun (WGS) entry which is preliminary data.</text>
</comment>
<dbReference type="OrthoDB" id="496981at2759"/>
<evidence type="ECO:0008006" key="3">
    <source>
        <dbReference type="Google" id="ProtNLM"/>
    </source>
</evidence>